<evidence type="ECO:0000256" key="3">
    <source>
        <dbReference type="ARBA" id="ARBA00023163"/>
    </source>
</evidence>
<protein>
    <submittedName>
        <fullName evidence="5">Helix-turn-helix domain-containing protein</fullName>
    </submittedName>
</protein>
<gene>
    <name evidence="5" type="ORF">OUO13_05800</name>
</gene>
<dbReference type="RefSeq" id="WP_283172902.1">
    <property type="nucleotide sequence ID" value="NZ_JAPNOA010000018.1"/>
</dbReference>
<dbReference type="InterPro" id="IPR036388">
    <property type="entry name" value="WH-like_DNA-bd_sf"/>
</dbReference>
<evidence type="ECO:0000313" key="5">
    <source>
        <dbReference type="EMBL" id="MCY0964691.1"/>
    </source>
</evidence>
<dbReference type="InterPro" id="IPR002577">
    <property type="entry name" value="HTH_HxlR"/>
</dbReference>
<evidence type="ECO:0000259" key="4">
    <source>
        <dbReference type="PROSITE" id="PS51118"/>
    </source>
</evidence>
<keyword evidence="2" id="KW-0238">DNA-binding</keyword>
<comment type="caution">
    <text evidence="5">The sequence shown here is derived from an EMBL/GenBank/DDBJ whole genome shotgun (WGS) entry which is preliminary data.</text>
</comment>
<sequence>MTDTRDESTPGLAELANQPCEPACPIQRAAALLEGKWTTLIVRDLLGGKRRFSELQRGLAGISPRLLTARLRLLEEQGLVQRYQYPTIPPTTEYELTAFGFELLPVLEAMAVFGARLAEQQIRMGDISVD</sequence>
<dbReference type="PANTHER" id="PTHR33204:SF18">
    <property type="entry name" value="TRANSCRIPTIONAL REGULATORY PROTEIN"/>
    <property type="match status" value="1"/>
</dbReference>
<name>A0A9X3ECN4_9GAMM</name>
<dbReference type="Pfam" id="PF01638">
    <property type="entry name" value="HxlR"/>
    <property type="match status" value="1"/>
</dbReference>
<keyword evidence="3" id="KW-0804">Transcription</keyword>
<evidence type="ECO:0000256" key="2">
    <source>
        <dbReference type="ARBA" id="ARBA00023125"/>
    </source>
</evidence>
<organism evidence="5 6">
    <name type="scientific">Parathalassolituus penaei</name>
    <dbReference type="NCBI Taxonomy" id="2997323"/>
    <lineage>
        <taxon>Bacteria</taxon>
        <taxon>Pseudomonadati</taxon>
        <taxon>Pseudomonadota</taxon>
        <taxon>Gammaproteobacteria</taxon>
        <taxon>Oceanospirillales</taxon>
        <taxon>Oceanospirillaceae</taxon>
        <taxon>Parathalassolituus</taxon>
    </lineage>
</organism>
<dbReference type="AlphaFoldDB" id="A0A9X3ECN4"/>
<keyword evidence="6" id="KW-1185">Reference proteome</keyword>
<proteinExistence type="predicted"/>
<dbReference type="InterPro" id="IPR036390">
    <property type="entry name" value="WH_DNA-bd_sf"/>
</dbReference>
<dbReference type="GO" id="GO:0003677">
    <property type="term" value="F:DNA binding"/>
    <property type="evidence" value="ECO:0007669"/>
    <property type="project" value="UniProtKB-KW"/>
</dbReference>
<dbReference type="Gene3D" id="1.10.10.10">
    <property type="entry name" value="Winged helix-like DNA-binding domain superfamily/Winged helix DNA-binding domain"/>
    <property type="match status" value="1"/>
</dbReference>
<evidence type="ECO:0000313" key="6">
    <source>
        <dbReference type="Proteomes" id="UP001150830"/>
    </source>
</evidence>
<dbReference type="PROSITE" id="PS51118">
    <property type="entry name" value="HTH_HXLR"/>
    <property type="match status" value="1"/>
</dbReference>
<feature type="domain" description="HTH hxlR-type" evidence="4">
    <location>
        <begin position="24"/>
        <end position="122"/>
    </location>
</feature>
<dbReference type="PANTHER" id="PTHR33204">
    <property type="entry name" value="TRANSCRIPTIONAL REGULATOR, MARR FAMILY"/>
    <property type="match status" value="1"/>
</dbReference>
<accession>A0A9X3ECN4</accession>
<keyword evidence="1" id="KW-0805">Transcription regulation</keyword>
<reference evidence="5" key="1">
    <citation type="submission" date="2022-11" db="EMBL/GenBank/DDBJ databases">
        <title>Parathalassolutuus dongxingensis gen. nov., sp. nov., a novel member of family Oceanospirillaceae isolated from a coastal shrimp pond in Guangxi, China.</title>
        <authorList>
            <person name="Chen H."/>
        </authorList>
    </citation>
    <scope>NUCLEOTIDE SEQUENCE</scope>
    <source>
        <strain evidence="5">G-43</strain>
    </source>
</reference>
<dbReference type="Proteomes" id="UP001150830">
    <property type="component" value="Unassembled WGS sequence"/>
</dbReference>
<dbReference type="EMBL" id="JAPNOA010000018">
    <property type="protein sequence ID" value="MCY0964691.1"/>
    <property type="molecule type" value="Genomic_DNA"/>
</dbReference>
<evidence type="ECO:0000256" key="1">
    <source>
        <dbReference type="ARBA" id="ARBA00023015"/>
    </source>
</evidence>
<dbReference type="SUPFAM" id="SSF46785">
    <property type="entry name" value="Winged helix' DNA-binding domain"/>
    <property type="match status" value="1"/>
</dbReference>